<dbReference type="PANTHER" id="PTHR35006">
    <property type="entry name" value="GLYOXALASE FAMILY PROTEIN (AFU_ORTHOLOGUE AFUA_5G14830)"/>
    <property type="match status" value="1"/>
</dbReference>
<protein>
    <submittedName>
        <fullName evidence="2">Glyoxalase-like domain protein</fullName>
    </submittedName>
</protein>
<dbReference type="Pfam" id="PF00903">
    <property type="entry name" value="Glyoxalase"/>
    <property type="match status" value="1"/>
</dbReference>
<organism evidence="2 3">
    <name type="scientific">Agrobacterium rosae</name>
    <dbReference type="NCBI Taxonomy" id="1972867"/>
    <lineage>
        <taxon>Bacteria</taxon>
        <taxon>Pseudomonadati</taxon>
        <taxon>Pseudomonadota</taxon>
        <taxon>Alphaproteobacteria</taxon>
        <taxon>Hyphomicrobiales</taxon>
        <taxon>Rhizobiaceae</taxon>
        <taxon>Rhizobium/Agrobacterium group</taxon>
        <taxon>Agrobacterium</taxon>
    </lineage>
</organism>
<dbReference type="SUPFAM" id="SSF54593">
    <property type="entry name" value="Glyoxalase/Bleomycin resistance protein/Dihydroxybiphenyl dioxygenase"/>
    <property type="match status" value="1"/>
</dbReference>
<evidence type="ECO:0000259" key="1">
    <source>
        <dbReference type="PROSITE" id="PS51819"/>
    </source>
</evidence>
<dbReference type="CDD" id="cd07262">
    <property type="entry name" value="VOC_like"/>
    <property type="match status" value="1"/>
</dbReference>
<evidence type="ECO:0000313" key="3">
    <source>
        <dbReference type="Proteomes" id="UP000187891"/>
    </source>
</evidence>
<dbReference type="PANTHER" id="PTHR35006:SF1">
    <property type="entry name" value="BLL2941 PROTEIN"/>
    <property type="match status" value="1"/>
</dbReference>
<dbReference type="InterPro" id="IPR004360">
    <property type="entry name" value="Glyas_Fos-R_dOase_dom"/>
</dbReference>
<dbReference type="InterPro" id="IPR029068">
    <property type="entry name" value="Glyas_Bleomycin-R_OHBP_Dase"/>
</dbReference>
<name>A0A1R3U1Y8_9HYPH</name>
<dbReference type="InterPro" id="IPR037523">
    <property type="entry name" value="VOC_core"/>
</dbReference>
<reference evidence="3" key="1">
    <citation type="submission" date="2016-10" db="EMBL/GenBank/DDBJ databases">
        <authorList>
            <person name="Wibberg D."/>
        </authorList>
    </citation>
    <scope>NUCLEOTIDE SEQUENCE [LARGE SCALE GENOMIC DNA]</scope>
</reference>
<dbReference type="Gene3D" id="3.10.180.10">
    <property type="entry name" value="2,3-Dihydroxybiphenyl 1,2-Dioxygenase, domain 1"/>
    <property type="match status" value="1"/>
</dbReference>
<accession>A0A1R3U1Y8</accession>
<feature type="domain" description="VOC" evidence="1">
    <location>
        <begin position="1"/>
        <end position="129"/>
    </location>
</feature>
<dbReference type="STRING" id="1907666.DSM25559_4935"/>
<dbReference type="Proteomes" id="UP000187891">
    <property type="component" value="Unassembled WGS sequence"/>
</dbReference>
<dbReference type="RefSeq" id="WP_077122874.1">
    <property type="nucleotide sequence ID" value="NZ_FMUE01000020.1"/>
</dbReference>
<dbReference type="AlphaFoldDB" id="A0A1R3U1Y8"/>
<gene>
    <name evidence="2" type="ORF">DSM25559_4935</name>
</gene>
<dbReference type="PROSITE" id="PS51819">
    <property type="entry name" value="VOC"/>
    <property type="match status" value="1"/>
</dbReference>
<sequence length="146" mass="15794">MFSHVTVGTRDLEQAGRFYDALLAPIGLRQRAVTPDDGPLALCWVSADTPLPRFYVYNPRDGLPATVGNGSMTAFLASTAEAVRASWTAGLANGGMDEGAPGERPHYGEGYFGAYLRDPDGNKVHIVYRGDLDPRDEPPLLEENGR</sequence>
<dbReference type="EMBL" id="FMUE01000020">
    <property type="protein sequence ID" value="SCX35376.1"/>
    <property type="molecule type" value="Genomic_DNA"/>
</dbReference>
<proteinExistence type="predicted"/>
<evidence type="ECO:0000313" key="2">
    <source>
        <dbReference type="EMBL" id="SCX35376.1"/>
    </source>
</evidence>